<evidence type="ECO:0000313" key="11">
    <source>
        <dbReference type="Proteomes" id="UP000076738"/>
    </source>
</evidence>
<evidence type="ECO:0000256" key="3">
    <source>
        <dbReference type="ARBA" id="ARBA00022603"/>
    </source>
</evidence>
<keyword evidence="2" id="KW-0698">rRNA processing</keyword>
<evidence type="ECO:0000259" key="9">
    <source>
        <dbReference type="Pfam" id="PF01728"/>
    </source>
</evidence>
<organism evidence="10 11">
    <name type="scientific">Calocera viscosa (strain TUFC12733)</name>
    <dbReference type="NCBI Taxonomy" id="1330018"/>
    <lineage>
        <taxon>Eukaryota</taxon>
        <taxon>Fungi</taxon>
        <taxon>Dikarya</taxon>
        <taxon>Basidiomycota</taxon>
        <taxon>Agaricomycotina</taxon>
        <taxon>Dacrymycetes</taxon>
        <taxon>Dacrymycetales</taxon>
        <taxon>Dacrymycetaceae</taxon>
        <taxon>Calocera</taxon>
    </lineage>
</organism>
<evidence type="ECO:0000256" key="2">
    <source>
        <dbReference type="ARBA" id="ARBA00022552"/>
    </source>
</evidence>
<feature type="compositionally biased region" description="Basic and acidic residues" evidence="8">
    <location>
        <begin position="30"/>
        <end position="50"/>
    </location>
</feature>
<dbReference type="GO" id="GO:0008650">
    <property type="term" value="F:rRNA (uridine-2'-O-)-methyltransferase activity"/>
    <property type="evidence" value="ECO:0007669"/>
    <property type="project" value="TreeGrafter"/>
</dbReference>
<dbReference type="Proteomes" id="UP000076738">
    <property type="component" value="Unassembled WGS sequence"/>
</dbReference>
<dbReference type="HAMAP" id="MF_01547">
    <property type="entry name" value="RNA_methyltr_E"/>
    <property type="match status" value="1"/>
</dbReference>
<dbReference type="SUPFAM" id="SSF53335">
    <property type="entry name" value="S-adenosyl-L-methionine-dependent methyltransferases"/>
    <property type="match status" value="1"/>
</dbReference>
<dbReference type="InterPro" id="IPR029063">
    <property type="entry name" value="SAM-dependent_MTases_sf"/>
</dbReference>
<dbReference type="AlphaFoldDB" id="A0A167PJA9"/>
<evidence type="ECO:0000256" key="8">
    <source>
        <dbReference type="SAM" id="MobiDB-lite"/>
    </source>
</evidence>
<evidence type="ECO:0000256" key="7">
    <source>
        <dbReference type="PIRSR" id="PIRSR005461-1"/>
    </source>
</evidence>
<dbReference type="Gene3D" id="3.40.50.150">
    <property type="entry name" value="Vaccinia Virus protein VP39"/>
    <property type="match status" value="1"/>
</dbReference>
<dbReference type="OrthoDB" id="20105at2759"/>
<feature type="active site" description="Proton acceptor" evidence="7">
    <location>
        <position position="208"/>
    </location>
</feature>
<dbReference type="STRING" id="1330018.A0A167PJA9"/>
<dbReference type="Pfam" id="PF01728">
    <property type="entry name" value="FtsJ"/>
    <property type="match status" value="1"/>
</dbReference>
<name>A0A167PJA9_CALVF</name>
<dbReference type="InterPro" id="IPR002877">
    <property type="entry name" value="RNA_MeTrfase_FtsJ_dom"/>
</dbReference>
<protein>
    <recommendedName>
        <fullName evidence="6">rRNA methyltransferase 2, mitochondrial</fullName>
    </recommendedName>
</protein>
<dbReference type="EMBL" id="KV417274">
    <property type="protein sequence ID" value="KZO98858.1"/>
    <property type="molecule type" value="Genomic_DNA"/>
</dbReference>
<sequence length="259" mass="29006">MHAISRRVPTARPLARLAHSASSSRWLARQKSDPFVRQRTDPSLHQRPDDGGTAYRSRAAFKLLEIQERFRIIREGNTVLDLGCAPGAWLQVASDCLDNGRIVGVDLLRTDAIEDVAVRIIQGDFLKRETQLELSRALLNIPAGEEQGANPAARFVDVILSDMAPNITGNRTTDIANMLQLVQAVTIFAMMHLEVPRPKTPGGSLVMKYFAHPDLTEFKNQYLVPYFRTVVDFKPKSSRKDSSETYWVCLDLQPPKQPG</sequence>
<evidence type="ECO:0000256" key="5">
    <source>
        <dbReference type="ARBA" id="ARBA00022691"/>
    </source>
</evidence>
<accession>A0A167PJA9</accession>
<gene>
    <name evidence="10" type="ORF">CALVIDRAFT_534944</name>
</gene>
<keyword evidence="4 10" id="KW-0808">Transferase</keyword>
<evidence type="ECO:0000256" key="4">
    <source>
        <dbReference type="ARBA" id="ARBA00022679"/>
    </source>
</evidence>
<reference evidence="10 11" key="1">
    <citation type="journal article" date="2016" name="Mol. Biol. Evol.">
        <title>Comparative Genomics of Early-Diverging Mushroom-Forming Fungi Provides Insights into the Origins of Lignocellulose Decay Capabilities.</title>
        <authorList>
            <person name="Nagy L.G."/>
            <person name="Riley R."/>
            <person name="Tritt A."/>
            <person name="Adam C."/>
            <person name="Daum C."/>
            <person name="Floudas D."/>
            <person name="Sun H."/>
            <person name="Yadav J.S."/>
            <person name="Pangilinan J."/>
            <person name="Larsson K.H."/>
            <person name="Matsuura K."/>
            <person name="Barry K."/>
            <person name="Labutti K."/>
            <person name="Kuo R."/>
            <person name="Ohm R.A."/>
            <person name="Bhattacharya S.S."/>
            <person name="Shirouzu T."/>
            <person name="Yoshinaga Y."/>
            <person name="Martin F.M."/>
            <person name="Grigoriev I.V."/>
            <person name="Hibbett D.S."/>
        </authorList>
    </citation>
    <scope>NUCLEOTIDE SEQUENCE [LARGE SCALE GENOMIC DNA]</scope>
    <source>
        <strain evidence="10 11">TUFC12733</strain>
    </source>
</reference>
<dbReference type="PIRSF" id="PIRSF005461">
    <property type="entry name" value="23S_rRNA_mtase"/>
    <property type="match status" value="1"/>
</dbReference>
<keyword evidence="5 7" id="KW-0949">S-adenosyl-L-methionine</keyword>
<evidence type="ECO:0000256" key="1">
    <source>
        <dbReference type="ARBA" id="ARBA00009258"/>
    </source>
</evidence>
<proteinExistence type="inferred from homology"/>
<keyword evidence="3 10" id="KW-0489">Methyltransferase</keyword>
<feature type="region of interest" description="Disordered" evidence="8">
    <location>
        <begin position="28"/>
        <end position="53"/>
    </location>
</feature>
<evidence type="ECO:0000256" key="6">
    <source>
        <dbReference type="ARBA" id="ARBA00041184"/>
    </source>
</evidence>
<dbReference type="GO" id="GO:0005739">
    <property type="term" value="C:mitochondrion"/>
    <property type="evidence" value="ECO:0007669"/>
    <property type="project" value="TreeGrafter"/>
</dbReference>
<dbReference type="InterPro" id="IPR050082">
    <property type="entry name" value="RNA_methyltr_RlmE"/>
</dbReference>
<feature type="domain" description="Ribosomal RNA methyltransferase FtsJ" evidence="9">
    <location>
        <begin position="55"/>
        <end position="251"/>
    </location>
</feature>
<dbReference type="PANTHER" id="PTHR10920">
    <property type="entry name" value="RIBOSOMAL RNA METHYLTRANSFERASE"/>
    <property type="match status" value="1"/>
</dbReference>
<dbReference type="PANTHER" id="PTHR10920:SF18">
    <property type="entry name" value="RRNA METHYLTRANSFERASE 2, MITOCHONDRIAL"/>
    <property type="match status" value="1"/>
</dbReference>
<comment type="similarity">
    <text evidence="1">Belongs to the class I-like SAM-binding methyltransferase superfamily. RNA methyltransferase RlmE family.</text>
</comment>
<dbReference type="InterPro" id="IPR015507">
    <property type="entry name" value="rRNA-MeTfrase_E"/>
</dbReference>
<evidence type="ECO:0000313" key="10">
    <source>
        <dbReference type="EMBL" id="KZO98858.1"/>
    </source>
</evidence>
<keyword evidence="11" id="KW-1185">Reference proteome</keyword>